<dbReference type="InterPro" id="IPR013216">
    <property type="entry name" value="Methyltransf_11"/>
</dbReference>
<dbReference type="OrthoDB" id="7365827at2"/>
<dbReference type="Pfam" id="PF08241">
    <property type="entry name" value="Methyltransf_11"/>
    <property type="match status" value="1"/>
</dbReference>
<dbReference type="RefSeq" id="WP_039633890.1">
    <property type="nucleotide sequence ID" value="NZ_AYSO01000017.1"/>
</dbReference>
<evidence type="ECO:0000259" key="1">
    <source>
        <dbReference type="Pfam" id="PF08241"/>
    </source>
</evidence>
<sequence length="193" mass="22744">MKEQDINMFNELSSQWKENIPEKNYIIAKEVIKTLNIVKGESLLDVACGTGILYPILKNTCLLKYTAMDIAEKMVSEFLKFHPNTDVRLMDFEEEVTFKEGFDYIIIFNSIPHFYDLNPVFKNAYNNLNPGGKFIIVHCRTREELKERRKLLGYTSINEPIPIDSTLVELCNRYDFKEMKIKDTDYFYFCCEK</sequence>
<evidence type="ECO:0000313" key="2">
    <source>
        <dbReference type="EMBL" id="KIE46276.1"/>
    </source>
</evidence>
<feature type="domain" description="Methyltransferase type 11" evidence="1">
    <location>
        <begin position="44"/>
        <end position="136"/>
    </location>
</feature>
<dbReference type="Proteomes" id="UP000031366">
    <property type="component" value="Unassembled WGS sequence"/>
</dbReference>
<dbReference type="GO" id="GO:0008757">
    <property type="term" value="F:S-adenosylmethionine-dependent methyltransferase activity"/>
    <property type="evidence" value="ECO:0007669"/>
    <property type="project" value="InterPro"/>
</dbReference>
<keyword evidence="2" id="KW-0489">Methyltransferase</keyword>
<organism evidence="2 3">
    <name type="scientific">Clostridium argentinense CDC 2741</name>
    <dbReference type="NCBI Taxonomy" id="1418104"/>
    <lineage>
        <taxon>Bacteria</taxon>
        <taxon>Bacillati</taxon>
        <taxon>Bacillota</taxon>
        <taxon>Clostridia</taxon>
        <taxon>Eubacteriales</taxon>
        <taxon>Clostridiaceae</taxon>
        <taxon>Clostridium</taxon>
    </lineage>
</organism>
<dbReference type="PANTHER" id="PTHR43861">
    <property type="entry name" value="TRANS-ACONITATE 2-METHYLTRANSFERASE-RELATED"/>
    <property type="match status" value="1"/>
</dbReference>
<dbReference type="STRING" id="29341.RSJ17_15785"/>
<keyword evidence="2" id="KW-0808">Transferase</keyword>
<dbReference type="InterPro" id="IPR029063">
    <property type="entry name" value="SAM-dependent_MTases_sf"/>
</dbReference>
<dbReference type="AlphaFoldDB" id="A0A0C1R710"/>
<gene>
    <name evidence="2" type="ORF">U732_1947</name>
</gene>
<keyword evidence="3" id="KW-1185">Reference proteome</keyword>
<reference evidence="2 3" key="1">
    <citation type="journal article" date="2015" name="Infect. Genet. Evol.">
        <title>Genomic sequences of six botulinum neurotoxin-producing strains representing three clostridial species illustrate the mobility and diversity of botulinum neurotoxin genes.</title>
        <authorList>
            <person name="Smith T.J."/>
            <person name="Hill K.K."/>
            <person name="Xie G."/>
            <person name="Foley B.T."/>
            <person name="Williamson C.H."/>
            <person name="Foster J.T."/>
            <person name="Johnson S.L."/>
            <person name="Chertkov O."/>
            <person name="Teshima H."/>
            <person name="Gibbons H.S."/>
            <person name="Johnsky L.A."/>
            <person name="Karavis M.A."/>
            <person name="Smith L.A."/>
        </authorList>
    </citation>
    <scope>NUCLEOTIDE SEQUENCE [LARGE SCALE GENOMIC DNA]</scope>
    <source>
        <strain evidence="2 3">CDC 2741</strain>
    </source>
</reference>
<dbReference type="GO" id="GO:0032259">
    <property type="term" value="P:methylation"/>
    <property type="evidence" value="ECO:0007669"/>
    <property type="project" value="UniProtKB-KW"/>
</dbReference>
<proteinExistence type="predicted"/>
<dbReference type="SUPFAM" id="SSF53335">
    <property type="entry name" value="S-adenosyl-L-methionine-dependent methyltransferases"/>
    <property type="match status" value="1"/>
</dbReference>
<dbReference type="CDD" id="cd02440">
    <property type="entry name" value="AdoMet_MTases"/>
    <property type="match status" value="1"/>
</dbReference>
<accession>A0A0C1R710</accession>
<dbReference type="EMBL" id="AYSO01000017">
    <property type="protein sequence ID" value="KIE46276.1"/>
    <property type="molecule type" value="Genomic_DNA"/>
</dbReference>
<name>A0A0C1R710_9CLOT</name>
<dbReference type="Gene3D" id="3.40.50.150">
    <property type="entry name" value="Vaccinia Virus protein VP39"/>
    <property type="match status" value="1"/>
</dbReference>
<evidence type="ECO:0000313" key="3">
    <source>
        <dbReference type="Proteomes" id="UP000031366"/>
    </source>
</evidence>
<comment type="caution">
    <text evidence="2">The sequence shown here is derived from an EMBL/GenBank/DDBJ whole genome shotgun (WGS) entry which is preliminary data.</text>
</comment>
<protein>
    <submittedName>
        <fullName evidence="2">UbiE/COQ5 methyltransferase family protein</fullName>
    </submittedName>
</protein>